<dbReference type="PANTHER" id="PTHR11941:SF27">
    <property type="entry name" value="ETHYLMALONYL-COA DECARBOXYLASE"/>
    <property type="match status" value="1"/>
</dbReference>
<name>A0A7E4VDJ1_PANRE</name>
<dbReference type="SUPFAM" id="SSF52096">
    <property type="entry name" value="ClpP/crotonase"/>
    <property type="match status" value="1"/>
</dbReference>
<dbReference type="GO" id="GO:0016829">
    <property type="term" value="F:lyase activity"/>
    <property type="evidence" value="ECO:0007669"/>
    <property type="project" value="UniProtKB-KW"/>
</dbReference>
<sequence length="284" mass="30619">MLTMRSVIRGLATDWRQSYSPEAAKSFLQKFAGGQVRLEKDEGKGVAKIVLDHQEKKNAFSGKMMVDLEAAVTDLESWGTGRLVIVEGAGSDFCTGGDLSFMKAIANSNDAYMMNKFMGSTLRRLRQLPLVSIANGYGFALGGGSEVYTTCDIRAAKTGFKVGYVQGRLGVSPGWGGTAKIADTVGRARAIEFLATAKVLDIKTAVDAGLINFVYDDPKEFDAYIQKFTKNSVQAVRGAKLCISNSVDAGVNHEAQEAADREVFTSLWGSKGHLDAVAQNLKHK</sequence>
<dbReference type="WBParaSite" id="Pan_g19606.t1">
    <property type="protein sequence ID" value="Pan_g19606.t1"/>
    <property type="gene ID" value="Pan_g19606"/>
</dbReference>
<accession>A0A7E4VDJ1</accession>
<keyword evidence="1" id="KW-0456">Lyase</keyword>
<protein>
    <submittedName>
        <fullName evidence="3">Enoyl-CoA hydratase/isomerase family protein</fullName>
    </submittedName>
</protein>
<reference evidence="3" key="2">
    <citation type="submission" date="2020-10" db="UniProtKB">
        <authorList>
            <consortium name="WormBaseParasite"/>
        </authorList>
    </citation>
    <scope>IDENTIFICATION</scope>
</reference>
<dbReference type="PANTHER" id="PTHR11941">
    <property type="entry name" value="ENOYL-COA HYDRATASE-RELATED"/>
    <property type="match status" value="1"/>
</dbReference>
<dbReference type="Gene3D" id="3.90.226.10">
    <property type="entry name" value="2-enoyl-CoA Hydratase, Chain A, domain 1"/>
    <property type="match status" value="1"/>
</dbReference>
<dbReference type="Pfam" id="PF00378">
    <property type="entry name" value="ECH_1"/>
    <property type="match status" value="1"/>
</dbReference>
<evidence type="ECO:0000256" key="1">
    <source>
        <dbReference type="ARBA" id="ARBA00023239"/>
    </source>
</evidence>
<dbReference type="Proteomes" id="UP000492821">
    <property type="component" value="Unassembled WGS sequence"/>
</dbReference>
<dbReference type="GO" id="GO:0006635">
    <property type="term" value="P:fatty acid beta-oxidation"/>
    <property type="evidence" value="ECO:0007669"/>
    <property type="project" value="TreeGrafter"/>
</dbReference>
<reference evidence="2" key="1">
    <citation type="journal article" date="2013" name="Genetics">
        <title>The draft genome and transcriptome of Panagrellus redivivus are shaped by the harsh demands of a free-living lifestyle.</title>
        <authorList>
            <person name="Srinivasan J."/>
            <person name="Dillman A.R."/>
            <person name="Macchietto M.G."/>
            <person name="Heikkinen L."/>
            <person name="Lakso M."/>
            <person name="Fracchia K.M."/>
            <person name="Antoshechkin I."/>
            <person name="Mortazavi A."/>
            <person name="Wong G."/>
            <person name="Sternberg P.W."/>
        </authorList>
    </citation>
    <scope>NUCLEOTIDE SEQUENCE [LARGE SCALE GENOMIC DNA]</scope>
    <source>
        <strain evidence="2">MT8872</strain>
    </source>
</reference>
<dbReference type="InterPro" id="IPR029045">
    <property type="entry name" value="ClpP/crotonase-like_dom_sf"/>
</dbReference>
<dbReference type="CDD" id="cd06558">
    <property type="entry name" value="crotonase-like"/>
    <property type="match status" value="1"/>
</dbReference>
<keyword evidence="2" id="KW-1185">Reference proteome</keyword>
<dbReference type="AlphaFoldDB" id="A0A7E4VDJ1"/>
<dbReference type="InterPro" id="IPR001753">
    <property type="entry name" value="Enoyl-CoA_hydra/iso"/>
</dbReference>
<evidence type="ECO:0000313" key="2">
    <source>
        <dbReference type="Proteomes" id="UP000492821"/>
    </source>
</evidence>
<proteinExistence type="predicted"/>
<organism evidence="2 3">
    <name type="scientific">Panagrellus redivivus</name>
    <name type="common">Microworm</name>
    <dbReference type="NCBI Taxonomy" id="6233"/>
    <lineage>
        <taxon>Eukaryota</taxon>
        <taxon>Metazoa</taxon>
        <taxon>Ecdysozoa</taxon>
        <taxon>Nematoda</taxon>
        <taxon>Chromadorea</taxon>
        <taxon>Rhabditida</taxon>
        <taxon>Tylenchina</taxon>
        <taxon>Panagrolaimomorpha</taxon>
        <taxon>Panagrolaimoidea</taxon>
        <taxon>Panagrolaimidae</taxon>
        <taxon>Panagrellus</taxon>
    </lineage>
</organism>
<evidence type="ECO:0000313" key="3">
    <source>
        <dbReference type="WBParaSite" id="Pan_g19606.t1"/>
    </source>
</evidence>
<dbReference type="GO" id="GO:0005829">
    <property type="term" value="C:cytosol"/>
    <property type="evidence" value="ECO:0007669"/>
    <property type="project" value="TreeGrafter"/>
</dbReference>